<feature type="transmembrane region" description="Helical" evidence="7">
    <location>
        <begin position="132"/>
        <end position="154"/>
    </location>
</feature>
<feature type="transmembrane region" description="Helical" evidence="7">
    <location>
        <begin position="160"/>
        <end position="181"/>
    </location>
</feature>
<dbReference type="InterPro" id="IPR036259">
    <property type="entry name" value="MFS_trans_sf"/>
</dbReference>
<dbReference type="SUPFAM" id="SSF103473">
    <property type="entry name" value="MFS general substrate transporter"/>
    <property type="match status" value="1"/>
</dbReference>
<keyword evidence="2" id="KW-0813">Transport</keyword>
<keyword evidence="5 7" id="KW-1133">Transmembrane helix</keyword>
<dbReference type="CDD" id="cd17321">
    <property type="entry name" value="MFS_MMR_MDR_like"/>
    <property type="match status" value="1"/>
</dbReference>
<keyword evidence="6 7" id="KW-0472">Membrane</keyword>
<keyword evidence="4 7" id="KW-0812">Transmembrane</keyword>
<dbReference type="GO" id="GO:0005886">
    <property type="term" value="C:plasma membrane"/>
    <property type="evidence" value="ECO:0007669"/>
    <property type="project" value="UniProtKB-SubCell"/>
</dbReference>
<dbReference type="AlphaFoldDB" id="A0A6B2QV00"/>
<gene>
    <name evidence="9" type="ORF">G3I67_00675</name>
</gene>
<dbReference type="RefSeq" id="WP_163651067.1">
    <property type="nucleotide sequence ID" value="NZ_JAAGRN010000001.1"/>
</dbReference>
<feature type="transmembrane region" description="Helical" evidence="7">
    <location>
        <begin position="303"/>
        <end position="325"/>
    </location>
</feature>
<dbReference type="InterPro" id="IPR020846">
    <property type="entry name" value="MFS_dom"/>
</dbReference>
<reference evidence="9" key="1">
    <citation type="submission" date="2020-02" db="EMBL/GenBank/DDBJ databases">
        <authorList>
            <person name="Chen W.-M."/>
        </authorList>
    </citation>
    <scope>NUCLEOTIDE SEQUENCE</scope>
    <source>
        <strain evidence="9">NBD-18</strain>
    </source>
</reference>
<feature type="transmembrane region" description="Helical" evidence="7">
    <location>
        <begin position="73"/>
        <end position="93"/>
    </location>
</feature>
<evidence type="ECO:0000256" key="5">
    <source>
        <dbReference type="ARBA" id="ARBA00022989"/>
    </source>
</evidence>
<evidence type="ECO:0000256" key="1">
    <source>
        <dbReference type="ARBA" id="ARBA00004651"/>
    </source>
</evidence>
<feature type="domain" description="Major facilitator superfamily (MFS) profile" evidence="8">
    <location>
        <begin position="1"/>
        <end position="408"/>
    </location>
</feature>
<evidence type="ECO:0000259" key="8">
    <source>
        <dbReference type="PROSITE" id="PS50850"/>
    </source>
</evidence>
<organism evidence="9">
    <name type="scientific">Sheuella amnicola</name>
    <dbReference type="NCBI Taxonomy" id="2707330"/>
    <lineage>
        <taxon>Bacteria</taxon>
        <taxon>Pseudomonadati</taxon>
        <taxon>Pseudomonadota</taxon>
        <taxon>Betaproteobacteria</taxon>
        <taxon>Burkholderiales</taxon>
        <taxon>Alcaligenaceae</taxon>
        <taxon>Sheuella</taxon>
    </lineage>
</organism>
<evidence type="ECO:0000256" key="3">
    <source>
        <dbReference type="ARBA" id="ARBA00022475"/>
    </source>
</evidence>
<name>A0A6B2QV00_9BURK</name>
<dbReference type="EMBL" id="JAAGRN010000001">
    <property type="protein sequence ID" value="NDY81733.1"/>
    <property type="molecule type" value="Genomic_DNA"/>
</dbReference>
<feature type="transmembrane region" description="Helical" evidence="7">
    <location>
        <begin position="278"/>
        <end position="297"/>
    </location>
</feature>
<dbReference type="Gene3D" id="1.20.1250.20">
    <property type="entry name" value="MFS general substrate transporter like domains"/>
    <property type="match status" value="1"/>
</dbReference>
<dbReference type="PANTHER" id="PTHR42718">
    <property type="entry name" value="MAJOR FACILITATOR SUPERFAMILY MULTIDRUG TRANSPORTER MFSC"/>
    <property type="match status" value="1"/>
</dbReference>
<feature type="transmembrane region" description="Helical" evidence="7">
    <location>
        <begin position="99"/>
        <end position="120"/>
    </location>
</feature>
<feature type="transmembrane region" description="Helical" evidence="7">
    <location>
        <begin position="42"/>
        <end position="61"/>
    </location>
</feature>
<feature type="transmembrane region" description="Helical" evidence="7">
    <location>
        <begin position="248"/>
        <end position="269"/>
    </location>
</feature>
<dbReference type="GO" id="GO:0022857">
    <property type="term" value="F:transmembrane transporter activity"/>
    <property type="evidence" value="ECO:0007669"/>
    <property type="project" value="InterPro"/>
</dbReference>
<dbReference type="PANTHER" id="PTHR42718:SF46">
    <property type="entry name" value="BLR6921 PROTEIN"/>
    <property type="match status" value="1"/>
</dbReference>
<dbReference type="Pfam" id="PF07690">
    <property type="entry name" value="MFS_1"/>
    <property type="match status" value="1"/>
</dbReference>
<feature type="transmembrane region" description="Helical" evidence="7">
    <location>
        <begin position="337"/>
        <end position="360"/>
    </location>
</feature>
<protein>
    <submittedName>
        <fullName evidence="9">MFS transporter</fullName>
    </submittedName>
</protein>
<proteinExistence type="predicted"/>
<evidence type="ECO:0000256" key="7">
    <source>
        <dbReference type="SAM" id="Phobius"/>
    </source>
</evidence>
<dbReference type="InterPro" id="IPR011701">
    <property type="entry name" value="MFS"/>
</dbReference>
<comment type="subcellular location">
    <subcellularLocation>
        <location evidence="1">Cell membrane</location>
        <topology evidence="1">Multi-pass membrane protein</topology>
    </subcellularLocation>
</comment>
<feature type="transmembrane region" description="Helical" evidence="7">
    <location>
        <begin position="386"/>
        <end position="406"/>
    </location>
</feature>
<sequence>MNLFGLLIIGLGASLAPLDFSVNIAFPAITDAFGIATQDIRWIALCYVVTYGSLVIWFGAIGDRVGHLKVFRWGLILAAVSTVLCALSPTYPWLVVARILQGVAMALLLSCSPALIIAMFPADQRTRALSVYGGLTALSGVMAPVIGGYCIEWMGWAGVFWFRIPIALVALFSLPLIHAHFRQPRFARSSVEVSRSTLVILFDVFKNGQNFGWINLANVIIQLCSFSVPLILPYYLTRVALWSPTETGGVLAIWASGTLIGSFFAGLVIKRLGVHQTAFMSAWLSILGLVFVAFWTAQVSLPVMLISIMMQGIGLGLFQVAYTDWVVAELPITSRGVAGSLTVLTRTLGIITGALLWLWVLDHGQMLGLQDGLSPKQAFMNGFRQLYLVAILIAGGFFAASGFRFWKRDSRQ</sequence>
<feature type="transmembrane region" description="Helical" evidence="7">
    <location>
        <begin position="216"/>
        <end position="236"/>
    </location>
</feature>
<evidence type="ECO:0000256" key="6">
    <source>
        <dbReference type="ARBA" id="ARBA00023136"/>
    </source>
</evidence>
<accession>A0A6B2QV00</accession>
<dbReference type="PROSITE" id="PS50850">
    <property type="entry name" value="MFS"/>
    <property type="match status" value="1"/>
</dbReference>
<evidence type="ECO:0000313" key="9">
    <source>
        <dbReference type="EMBL" id="NDY81733.1"/>
    </source>
</evidence>
<comment type="caution">
    <text evidence="9">The sequence shown here is derived from an EMBL/GenBank/DDBJ whole genome shotgun (WGS) entry which is preliminary data.</text>
</comment>
<evidence type="ECO:0000256" key="4">
    <source>
        <dbReference type="ARBA" id="ARBA00022692"/>
    </source>
</evidence>
<evidence type="ECO:0000256" key="2">
    <source>
        <dbReference type="ARBA" id="ARBA00022448"/>
    </source>
</evidence>
<keyword evidence="3" id="KW-1003">Cell membrane</keyword>